<dbReference type="STRING" id="4999.A0A1Y1U7P6"/>
<dbReference type="InParanoid" id="A0A1Y1U7P6"/>
<evidence type="ECO:0008006" key="4">
    <source>
        <dbReference type="Google" id="ProtNLM"/>
    </source>
</evidence>
<dbReference type="Proteomes" id="UP000193218">
    <property type="component" value="Unassembled WGS sequence"/>
</dbReference>
<feature type="transmembrane region" description="Helical" evidence="1">
    <location>
        <begin position="48"/>
        <end position="68"/>
    </location>
</feature>
<dbReference type="GeneID" id="33553955"/>
<accession>A0A1Y1U7P6</accession>
<keyword evidence="1" id="KW-0812">Transmembrane</keyword>
<evidence type="ECO:0000313" key="2">
    <source>
        <dbReference type="EMBL" id="ORX34059.1"/>
    </source>
</evidence>
<keyword evidence="1" id="KW-1133">Transmembrane helix</keyword>
<name>A0A1Y1U7P6_9TREE</name>
<evidence type="ECO:0000313" key="3">
    <source>
        <dbReference type="Proteomes" id="UP000193218"/>
    </source>
</evidence>
<gene>
    <name evidence="2" type="ORF">BD324DRAFT_194482</name>
</gene>
<organism evidence="2 3">
    <name type="scientific">Kockovaella imperatae</name>
    <dbReference type="NCBI Taxonomy" id="4999"/>
    <lineage>
        <taxon>Eukaryota</taxon>
        <taxon>Fungi</taxon>
        <taxon>Dikarya</taxon>
        <taxon>Basidiomycota</taxon>
        <taxon>Agaricomycotina</taxon>
        <taxon>Tremellomycetes</taxon>
        <taxon>Tremellales</taxon>
        <taxon>Cuniculitremaceae</taxon>
        <taxon>Kockovaella</taxon>
    </lineage>
</organism>
<feature type="transmembrane region" description="Helical" evidence="1">
    <location>
        <begin position="180"/>
        <end position="202"/>
    </location>
</feature>
<feature type="transmembrane region" description="Helical" evidence="1">
    <location>
        <begin position="7"/>
        <end position="28"/>
    </location>
</feature>
<keyword evidence="1" id="KW-0472">Membrane</keyword>
<evidence type="ECO:0000256" key="1">
    <source>
        <dbReference type="SAM" id="Phobius"/>
    </source>
</evidence>
<comment type="caution">
    <text evidence="2">The sequence shown here is derived from an EMBL/GenBank/DDBJ whole genome shotgun (WGS) entry which is preliminary data.</text>
</comment>
<dbReference type="RefSeq" id="XP_021868347.1">
    <property type="nucleotide sequence ID" value="XM_022012147.1"/>
</dbReference>
<proteinExistence type="predicted"/>
<keyword evidence="3" id="KW-1185">Reference proteome</keyword>
<sequence length="224" mass="24411">MKKLVSVWAALDFCLLVAGILIITMSFLLSIGDDVVLKLFFREFDQKLGIALGSTYIFAFVFSIPAIIQSAERGKLLKIQSWLLLSIAVFTLTAGTIVWQFSLGQLNNFSILWAKEDIIVQQAIQDEFSCCGYWNGTTAGLFTATGGHCIDTAFAATQPGCQASITSSSPPGSDYVLNQLFTSIYGFEAIIGGLFLATLCIINERRLQVRFAMIDSKRGGSGFV</sequence>
<protein>
    <recommendedName>
        <fullName evidence="4">Tetraspanin</fullName>
    </recommendedName>
</protein>
<reference evidence="2 3" key="1">
    <citation type="submission" date="2017-03" db="EMBL/GenBank/DDBJ databases">
        <title>Widespread Adenine N6-methylation of Active Genes in Fungi.</title>
        <authorList>
            <consortium name="DOE Joint Genome Institute"/>
            <person name="Mondo S.J."/>
            <person name="Dannebaum R.O."/>
            <person name="Kuo R.C."/>
            <person name="Louie K.B."/>
            <person name="Bewick A.J."/>
            <person name="Labutti K."/>
            <person name="Haridas S."/>
            <person name="Kuo A."/>
            <person name="Salamov A."/>
            <person name="Ahrendt S.R."/>
            <person name="Lau R."/>
            <person name="Bowen B.P."/>
            <person name="Lipzen A."/>
            <person name="Sullivan W."/>
            <person name="Andreopoulos W.B."/>
            <person name="Clum A."/>
            <person name="Lindquist E."/>
            <person name="Daum C."/>
            <person name="Northen T.R."/>
            <person name="Ramamoorthy G."/>
            <person name="Schmitz R.J."/>
            <person name="Gryganskyi A."/>
            <person name="Culley D."/>
            <person name="Magnuson J."/>
            <person name="James T.Y."/>
            <person name="O'Malley M.A."/>
            <person name="Stajich J.E."/>
            <person name="Spatafora J.W."/>
            <person name="Visel A."/>
            <person name="Grigoriev I.V."/>
        </authorList>
    </citation>
    <scope>NUCLEOTIDE SEQUENCE [LARGE SCALE GENOMIC DNA]</scope>
    <source>
        <strain evidence="2 3">NRRL Y-17943</strain>
    </source>
</reference>
<dbReference type="AlphaFoldDB" id="A0A1Y1U7P6"/>
<feature type="transmembrane region" description="Helical" evidence="1">
    <location>
        <begin position="80"/>
        <end position="101"/>
    </location>
</feature>
<dbReference type="OrthoDB" id="2279611at2759"/>
<dbReference type="EMBL" id="NBSH01000016">
    <property type="protein sequence ID" value="ORX34059.1"/>
    <property type="molecule type" value="Genomic_DNA"/>
</dbReference>